<keyword evidence="2" id="KW-1185">Reference proteome</keyword>
<evidence type="ECO:0000313" key="2">
    <source>
        <dbReference type="Proteomes" id="UP001143910"/>
    </source>
</evidence>
<sequence length="343" mass="38668">MSSIANTYFHIPAHTQDTKSSRANWSGEPQLPYFLPLNTVIAPTMPPRKRARGPATAASTPAQDDDAMDVDTPQAEPTSPVKEAMPGYNAMWTDDQVSSLFKGVIRWKPAGMHKHFRMIAISEHLRNHGIDPDRHQHTRIPFIWQKLRAYYNLDFIDERENIDDEDDEERYIDFALPLGEYMERMMYRAIADPSEAPTSPPELDVSPPPPHRRSHNTGSNNRRKRTRDSTSKTAAVVSRVTDAEDTEDGTDAPSPASKQTRRSRGRTRTASKAEKTDTTEDDEPEEDEDEEEVDEEAEDDDESGDGDDDESEEEDIGTPAKRSKRGTGRTRGATRTSSRRKGK</sequence>
<dbReference type="EMBL" id="JANJQO010000344">
    <property type="protein sequence ID" value="KAJ2978775.1"/>
    <property type="molecule type" value="Genomic_DNA"/>
</dbReference>
<name>A0ACC1NIM0_9HYPO</name>
<protein>
    <submittedName>
        <fullName evidence="1">Uncharacterized protein</fullName>
    </submittedName>
</protein>
<organism evidence="1 2">
    <name type="scientific">Zarea fungicola</name>
    <dbReference type="NCBI Taxonomy" id="93591"/>
    <lineage>
        <taxon>Eukaryota</taxon>
        <taxon>Fungi</taxon>
        <taxon>Dikarya</taxon>
        <taxon>Ascomycota</taxon>
        <taxon>Pezizomycotina</taxon>
        <taxon>Sordariomycetes</taxon>
        <taxon>Hypocreomycetidae</taxon>
        <taxon>Hypocreales</taxon>
        <taxon>Cordycipitaceae</taxon>
        <taxon>Zarea</taxon>
    </lineage>
</organism>
<gene>
    <name evidence="1" type="ORF">NQ176_g3628</name>
</gene>
<dbReference type="Proteomes" id="UP001143910">
    <property type="component" value="Unassembled WGS sequence"/>
</dbReference>
<evidence type="ECO:0000313" key="1">
    <source>
        <dbReference type="EMBL" id="KAJ2978775.1"/>
    </source>
</evidence>
<reference evidence="1" key="1">
    <citation type="submission" date="2022-08" db="EMBL/GenBank/DDBJ databases">
        <title>Genome Sequence of Lecanicillium fungicola.</title>
        <authorList>
            <person name="Buettner E."/>
        </authorList>
    </citation>
    <scope>NUCLEOTIDE SEQUENCE</scope>
    <source>
        <strain evidence="1">Babe33</strain>
    </source>
</reference>
<comment type="caution">
    <text evidence="1">The sequence shown here is derived from an EMBL/GenBank/DDBJ whole genome shotgun (WGS) entry which is preliminary data.</text>
</comment>
<accession>A0ACC1NIM0</accession>
<proteinExistence type="predicted"/>